<dbReference type="Pfam" id="PF03401">
    <property type="entry name" value="TctC"/>
    <property type="match status" value="1"/>
</dbReference>
<dbReference type="OrthoDB" id="9780943at2"/>
<dbReference type="PIRSF" id="PIRSF017082">
    <property type="entry name" value="YflP"/>
    <property type="match status" value="1"/>
</dbReference>
<sequence length="351" mass="37974">MGGTLMIKKLLIAISFILVTGIFVACSSTSSNNQESENESNNNNQSENSSETAGEFPSKPLRLVVQYPAGGGVDVTARLFAKHAEKYLGQKIIVENIEGGSGAVGVTEVAQANADGYTMGVMIPNTITDEFLLPNVSYNAESFTPIVQINSDPSIIATHNDSGIESLEDLVNKSKNEDVSIGIGAVWTTNDFVKLALEEEAGIEMTRVPYQGGAPVTQALLAGDLNVGTQYPAEIKDYYDSGELKGLAISTSKRTDTFSDIPTFKEQGYDIEFNIWRMISVPAGTPEDRIKILEEAFMKTLQDQATIDDFESSGLALSPLNTEESKTKVQEEYEKYKELIDTLGLEPGATP</sequence>
<dbReference type="Gene3D" id="3.40.190.150">
    <property type="entry name" value="Bordetella uptake gene, domain 1"/>
    <property type="match status" value="1"/>
</dbReference>
<evidence type="ECO:0000256" key="1">
    <source>
        <dbReference type="ARBA" id="ARBA00006987"/>
    </source>
</evidence>
<keyword evidence="4" id="KW-1185">Reference proteome</keyword>
<comment type="caution">
    <text evidence="3">The sequence shown here is derived from an EMBL/GenBank/DDBJ whole genome shotgun (WGS) entry which is preliminary data.</text>
</comment>
<comment type="similarity">
    <text evidence="1">Belongs to the UPF0065 (bug) family.</text>
</comment>
<dbReference type="EMBL" id="WJNH01000001">
    <property type="protein sequence ID" value="MRG84852.1"/>
    <property type="molecule type" value="Genomic_DNA"/>
</dbReference>
<dbReference type="AlphaFoldDB" id="A0A6G1X1N2"/>
<dbReference type="InterPro" id="IPR005064">
    <property type="entry name" value="BUG"/>
</dbReference>
<dbReference type="PANTHER" id="PTHR42928:SF5">
    <property type="entry name" value="BLR1237 PROTEIN"/>
    <property type="match status" value="1"/>
</dbReference>
<name>A0A6G1X1N2_9BACI</name>
<dbReference type="Proteomes" id="UP000480185">
    <property type="component" value="Unassembled WGS sequence"/>
</dbReference>
<gene>
    <name evidence="3" type="ORF">GH754_00765</name>
</gene>
<dbReference type="Gene3D" id="3.40.190.10">
    <property type="entry name" value="Periplasmic binding protein-like II"/>
    <property type="match status" value="1"/>
</dbReference>
<protein>
    <recommendedName>
        <fullName evidence="5">Tripartite tricarboxylate transporter substrate binding protein</fullName>
    </recommendedName>
</protein>
<evidence type="ECO:0000256" key="2">
    <source>
        <dbReference type="SAM" id="MobiDB-lite"/>
    </source>
</evidence>
<evidence type="ECO:0008006" key="5">
    <source>
        <dbReference type="Google" id="ProtNLM"/>
    </source>
</evidence>
<dbReference type="CDD" id="cd07012">
    <property type="entry name" value="PBP2_Bug_TTT"/>
    <property type="match status" value="1"/>
</dbReference>
<organism evidence="3 4">
    <name type="scientific">Salinibacillus xinjiangensis</name>
    <dbReference type="NCBI Taxonomy" id="1229268"/>
    <lineage>
        <taxon>Bacteria</taxon>
        <taxon>Bacillati</taxon>
        <taxon>Bacillota</taxon>
        <taxon>Bacilli</taxon>
        <taxon>Bacillales</taxon>
        <taxon>Bacillaceae</taxon>
        <taxon>Salinibacillus</taxon>
    </lineage>
</organism>
<accession>A0A6G1X1N2</accession>
<reference evidence="3 4" key="1">
    <citation type="submission" date="2019-11" db="EMBL/GenBank/DDBJ databases">
        <authorList>
            <person name="Li J."/>
        </authorList>
    </citation>
    <scope>NUCLEOTIDE SEQUENCE [LARGE SCALE GENOMIC DNA]</scope>
    <source>
        <strain evidence="3 4">J4</strain>
    </source>
</reference>
<feature type="compositionally biased region" description="Low complexity" evidence="2">
    <location>
        <begin position="30"/>
        <end position="52"/>
    </location>
</feature>
<dbReference type="InterPro" id="IPR042100">
    <property type="entry name" value="Bug_dom1"/>
</dbReference>
<dbReference type="PANTHER" id="PTHR42928">
    <property type="entry name" value="TRICARBOXYLATE-BINDING PROTEIN"/>
    <property type="match status" value="1"/>
</dbReference>
<evidence type="ECO:0000313" key="4">
    <source>
        <dbReference type="Proteomes" id="UP000480185"/>
    </source>
</evidence>
<evidence type="ECO:0000313" key="3">
    <source>
        <dbReference type="EMBL" id="MRG84852.1"/>
    </source>
</evidence>
<proteinExistence type="inferred from homology"/>
<dbReference type="SUPFAM" id="SSF53850">
    <property type="entry name" value="Periplasmic binding protein-like II"/>
    <property type="match status" value="1"/>
</dbReference>
<feature type="region of interest" description="Disordered" evidence="2">
    <location>
        <begin position="30"/>
        <end position="55"/>
    </location>
</feature>